<feature type="region of interest" description="Disordered" evidence="1">
    <location>
        <begin position="104"/>
        <end position="130"/>
    </location>
</feature>
<accession>A0A0L6VRY4</accession>
<feature type="region of interest" description="Disordered" evidence="1">
    <location>
        <begin position="1"/>
        <end position="47"/>
    </location>
</feature>
<feature type="non-terminal residue" evidence="2">
    <location>
        <position position="130"/>
    </location>
</feature>
<dbReference type="EMBL" id="LAVV01001551">
    <property type="protein sequence ID" value="KNZ63478.1"/>
    <property type="molecule type" value="Genomic_DNA"/>
</dbReference>
<reference evidence="2 3" key="1">
    <citation type="submission" date="2015-08" db="EMBL/GenBank/DDBJ databases">
        <title>Next Generation Sequencing and Analysis of the Genome of Puccinia sorghi L Schw, the Causal Agent of Maize Common Rust.</title>
        <authorList>
            <person name="Rochi L."/>
            <person name="Burguener G."/>
            <person name="Darino M."/>
            <person name="Turjanski A."/>
            <person name="Kreff E."/>
            <person name="Dieguez M.J."/>
            <person name="Sacco F."/>
        </authorList>
    </citation>
    <scope>NUCLEOTIDE SEQUENCE [LARGE SCALE GENOMIC DNA]</scope>
    <source>
        <strain evidence="2 3">RO10H11247</strain>
    </source>
</reference>
<dbReference type="OrthoDB" id="2414509at2759"/>
<gene>
    <name evidence="2" type="ORF">VP01_11397g1</name>
</gene>
<evidence type="ECO:0000313" key="3">
    <source>
        <dbReference type="Proteomes" id="UP000037035"/>
    </source>
</evidence>
<feature type="non-terminal residue" evidence="2">
    <location>
        <position position="1"/>
    </location>
</feature>
<evidence type="ECO:0000256" key="1">
    <source>
        <dbReference type="SAM" id="MobiDB-lite"/>
    </source>
</evidence>
<dbReference type="VEuPathDB" id="FungiDB:VP01_11397g1"/>
<keyword evidence="3" id="KW-1185">Reference proteome</keyword>
<sequence>KSTPMPTKTTTKNPAIQRKYKKNRGNDSSEDDDKTAGKAPAVDCPEKGKINGFEMMAINLRNQSPKVHTKSIATGFGSTNEDGKAGICTIDEKLESMFPLMGADNKMASSTSETAGNELRSSDMESNGDY</sequence>
<dbReference type="Proteomes" id="UP000037035">
    <property type="component" value="Unassembled WGS sequence"/>
</dbReference>
<dbReference type="AlphaFoldDB" id="A0A0L6VRY4"/>
<dbReference type="STRING" id="27349.A0A0L6VRY4"/>
<organism evidence="2 3">
    <name type="scientific">Puccinia sorghi</name>
    <dbReference type="NCBI Taxonomy" id="27349"/>
    <lineage>
        <taxon>Eukaryota</taxon>
        <taxon>Fungi</taxon>
        <taxon>Dikarya</taxon>
        <taxon>Basidiomycota</taxon>
        <taxon>Pucciniomycotina</taxon>
        <taxon>Pucciniomycetes</taxon>
        <taxon>Pucciniales</taxon>
        <taxon>Pucciniaceae</taxon>
        <taxon>Puccinia</taxon>
    </lineage>
</organism>
<evidence type="ECO:0000313" key="2">
    <source>
        <dbReference type="EMBL" id="KNZ63478.1"/>
    </source>
</evidence>
<comment type="caution">
    <text evidence="2">The sequence shown here is derived from an EMBL/GenBank/DDBJ whole genome shotgun (WGS) entry which is preliminary data.</text>
</comment>
<protein>
    <submittedName>
        <fullName evidence="2">Uncharacterized protein</fullName>
    </submittedName>
</protein>
<proteinExistence type="predicted"/>
<name>A0A0L6VRY4_9BASI</name>
<feature type="compositionally biased region" description="Low complexity" evidence="1">
    <location>
        <begin position="1"/>
        <end position="14"/>
    </location>
</feature>